<sequence>MRSGIVKEIPMKLTDAEKVSLTLLTEIHRSLKLYEEGIDSTLISNAIDTGNEWAITWKYGSYLGFNDREIPDEVKEVSNILEMWSFIEEGVAALDASERQILEEKAAPYGRNPVFSGFDGNNEARSQSIASFLSNELGVYERFAGRSFYSPSSRMPIYQRMYVIFEAWLKNYPDRNLNLDELVKILNARQPQ</sequence>
<dbReference type="InterPro" id="IPR023146">
    <property type="entry name" value="YfbU_alpha-helical_sf"/>
</dbReference>
<accession>A0A9Q4XJH3</accession>
<protein>
    <recommendedName>
        <fullName evidence="3">YfbU family protein</fullName>
    </recommendedName>
</protein>
<proteinExistence type="predicted"/>
<dbReference type="EMBL" id="RPBY01000002">
    <property type="protein sequence ID" value="NCH87038.1"/>
    <property type="molecule type" value="Genomic_DNA"/>
</dbReference>
<comment type="caution">
    <text evidence="1">The sequence shown here is derived from an EMBL/GenBank/DDBJ whole genome shotgun (WGS) entry which is preliminary data.</text>
</comment>
<dbReference type="Pfam" id="PF03887">
    <property type="entry name" value="YfbU"/>
    <property type="match status" value="1"/>
</dbReference>
<gene>
    <name evidence="1" type="ORF">EHJ13_06190</name>
</gene>
<dbReference type="Proteomes" id="UP000778262">
    <property type="component" value="Unassembled WGS sequence"/>
</dbReference>
<name>A0A9Q4XJH3_9ENTR</name>
<dbReference type="SUPFAM" id="SSF116960">
    <property type="entry name" value="YfbU-like"/>
    <property type="match status" value="1"/>
</dbReference>
<reference evidence="1" key="1">
    <citation type="submission" date="2018-11" db="EMBL/GenBank/DDBJ databases">
        <title>Genomics analysis of Putative Virulence Factors on Adhesion and Cytotoxicity for Cronobacter spp.</title>
        <authorList>
            <person name="Cui J."/>
        </authorList>
    </citation>
    <scope>NUCLEOTIDE SEQUENCE</scope>
    <source>
        <strain evidence="1">SD69</strain>
    </source>
</reference>
<evidence type="ECO:0000313" key="1">
    <source>
        <dbReference type="EMBL" id="NCH87038.1"/>
    </source>
</evidence>
<evidence type="ECO:0000313" key="2">
    <source>
        <dbReference type="Proteomes" id="UP000778262"/>
    </source>
</evidence>
<dbReference type="Gene3D" id="1.10.3190.10">
    <property type="entry name" value="yfbu gene product, domain 2"/>
    <property type="match status" value="1"/>
</dbReference>
<organism evidence="1 2">
    <name type="scientific">Cronobacter dublinensis</name>
    <dbReference type="NCBI Taxonomy" id="413497"/>
    <lineage>
        <taxon>Bacteria</taxon>
        <taxon>Pseudomonadati</taxon>
        <taxon>Pseudomonadota</taxon>
        <taxon>Gammaproteobacteria</taxon>
        <taxon>Enterobacterales</taxon>
        <taxon>Enterobacteriaceae</taxon>
        <taxon>Cronobacter</taxon>
    </lineage>
</organism>
<dbReference type="InterPro" id="IPR005587">
    <property type="entry name" value="UPF0304_YfbU"/>
</dbReference>
<evidence type="ECO:0008006" key="3">
    <source>
        <dbReference type="Google" id="ProtNLM"/>
    </source>
</evidence>
<dbReference type="AlphaFoldDB" id="A0A9Q4XJH3"/>